<proteinExistence type="predicted"/>
<organism evidence="3 4">
    <name type="scientific">Phycicoccus sonneratiae</name>
    <dbReference type="NCBI Taxonomy" id="2807628"/>
    <lineage>
        <taxon>Bacteria</taxon>
        <taxon>Bacillati</taxon>
        <taxon>Actinomycetota</taxon>
        <taxon>Actinomycetes</taxon>
        <taxon>Micrococcales</taxon>
        <taxon>Intrasporangiaceae</taxon>
        <taxon>Phycicoccus</taxon>
    </lineage>
</organism>
<feature type="transmembrane region" description="Helical" evidence="2">
    <location>
        <begin position="98"/>
        <end position="118"/>
    </location>
</feature>
<evidence type="ECO:0000313" key="4">
    <source>
        <dbReference type="Proteomes" id="UP001430172"/>
    </source>
</evidence>
<keyword evidence="4" id="KW-1185">Reference proteome</keyword>
<sequence length="125" mass="12640">MTTDDTTRPLSADLGLEDRDDDTTTTDTGSAPATAPATTPSPATAPSPVGPPEQGPPAPRYRSGPAPFALLLGILGLVTAGAVLVTELTDVDLPWNDLGPWTIVAGGALVLLVGLVGLRSSRAQD</sequence>
<protein>
    <submittedName>
        <fullName evidence="3">Uncharacterized protein</fullName>
    </submittedName>
</protein>
<evidence type="ECO:0000256" key="2">
    <source>
        <dbReference type="SAM" id="Phobius"/>
    </source>
</evidence>
<gene>
    <name evidence="3" type="ORF">JQN70_16515</name>
</gene>
<reference evidence="3" key="1">
    <citation type="submission" date="2021-02" db="EMBL/GenBank/DDBJ databases">
        <title>Phycicoccus sp. MQZ13P-5T, whole genome shotgun sequence.</title>
        <authorList>
            <person name="Tuo L."/>
        </authorList>
    </citation>
    <scope>NUCLEOTIDE SEQUENCE</scope>
    <source>
        <strain evidence="3">MQZ13P-5</strain>
    </source>
</reference>
<comment type="caution">
    <text evidence="3">The sequence shown here is derived from an EMBL/GenBank/DDBJ whole genome shotgun (WGS) entry which is preliminary data.</text>
</comment>
<keyword evidence="2" id="KW-0812">Transmembrane</keyword>
<feature type="transmembrane region" description="Helical" evidence="2">
    <location>
        <begin position="68"/>
        <end position="86"/>
    </location>
</feature>
<feature type="region of interest" description="Disordered" evidence="1">
    <location>
        <begin position="1"/>
        <end position="63"/>
    </location>
</feature>
<evidence type="ECO:0000313" key="3">
    <source>
        <dbReference type="EMBL" id="MBM6402004.1"/>
    </source>
</evidence>
<dbReference type="Proteomes" id="UP001430172">
    <property type="component" value="Unassembled WGS sequence"/>
</dbReference>
<evidence type="ECO:0000256" key="1">
    <source>
        <dbReference type="SAM" id="MobiDB-lite"/>
    </source>
</evidence>
<feature type="compositionally biased region" description="Pro residues" evidence="1">
    <location>
        <begin position="43"/>
        <end position="59"/>
    </location>
</feature>
<keyword evidence="2" id="KW-0472">Membrane</keyword>
<accession>A0ABS2CQ51</accession>
<keyword evidence="2" id="KW-1133">Transmembrane helix</keyword>
<feature type="compositionally biased region" description="Low complexity" evidence="1">
    <location>
        <begin position="25"/>
        <end position="42"/>
    </location>
</feature>
<dbReference type="EMBL" id="JAFDVD010000020">
    <property type="protein sequence ID" value="MBM6402004.1"/>
    <property type="molecule type" value="Genomic_DNA"/>
</dbReference>
<dbReference type="RefSeq" id="WP_204132472.1">
    <property type="nucleotide sequence ID" value="NZ_JAFDVD010000020.1"/>
</dbReference>
<name>A0ABS2CQ51_9MICO</name>